<dbReference type="HAMAP" id="MF_00024">
    <property type="entry name" value="CobD_CbiB"/>
    <property type="match status" value="1"/>
</dbReference>
<keyword evidence="11" id="KW-1185">Reference proteome</keyword>
<keyword evidence="8 9" id="KW-0472">Membrane</keyword>
<comment type="subcellular location">
    <subcellularLocation>
        <location evidence="1 9">Cell membrane</location>
        <topology evidence="1 9">Multi-pass membrane protein</topology>
    </subcellularLocation>
</comment>
<evidence type="ECO:0000256" key="5">
    <source>
        <dbReference type="ARBA" id="ARBA00022573"/>
    </source>
</evidence>
<keyword evidence="5 9" id="KW-0169">Cobalamin biosynthesis</keyword>
<proteinExistence type="inferred from homology"/>
<feature type="transmembrane region" description="Helical" evidence="9">
    <location>
        <begin position="64"/>
        <end position="84"/>
    </location>
</feature>
<organism evidence="10 11">
    <name type="scientific">Melghirimyces algeriensis</name>
    <dbReference type="NCBI Taxonomy" id="910412"/>
    <lineage>
        <taxon>Bacteria</taxon>
        <taxon>Bacillati</taxon>
        <taxon>Bacillota</taxon>
        <taxon>Bacilli</taxon>
        <taxon>Bacillales</taxon>
        <taxon>Thermoactinomycetaceae</taxon>
        <taxon>Melghirimyces</taxon>
    </lineage>
</organism>
<name>A0A521DPG8_9BACL</name>
<dbReference type="GO" id="GO:0015420">
    <property type="term" value="F:ABC-type vitamin B12 transporter activity"/>
    <property type="evidence" value="ECO:0007669"/>
    <property type="project" value="UniProtKB-UniRule"/>
</dbReference>
<dbReference type="OrthoDB" id="9811967at2"/>
<gene>
    <name evidence="9" type="primary">cobD</name>
    <name evidence="10" type="ORF">SAMN06264849_106182</name>
</gene>
<keyword evidence="6 9" id="KW-0812">Transmembrane</keyword>
<evidence type="ECO:0000256" key="3">
    <source>
        <dbReference type="ARBA" id="ARBA00006263"/>
    </source>
</evidence>
<dbReference type="AlphaFoldDB" id="A0A521DPG8"/>
<evidence type="ECO:0000256" key="1">
    <source>
        <dbReference type="ARBA" id="ARBA00004651"/>
    </source>
</evidence>
<keyword evidence="7 9" id="KW-1133">Transmembrane helix</keyword>
<keyword evidence="4 9" id="KW-1003">Cell membrane</keyword>
<dbReference type="GO" id="GO:0009236">
    <property type="term" value="P:cobalamin biosynthetic process"/>
    <property type="evidence" value="ECO:0007669"/>
    <property type="project" value="UniProtKB-UniRule"/>
</dbReference>
<dbReference type="UniPathway" id="UPA00148"/>
<reference evidence="10 11" key="1">
    <citation type="submission" date="2017-05" db="EMBL/GenBank/DDBJ databases">
        <authorList>
            <person name="Varghese N."/>
            <person name="Submissions S."/>
        </authorList>
    </citation>
    <scope>NUCLEOTIDE SEQUENCE [LARGE SCALE GENOMIC DNA]</scope>
    <source>
        <strain evidence="10 11">DSM 45474</strain>
    </source>
</reference>
<evidence type="ECO:0000313" key="11">
    <source>
        <dbReference type="Proteomes" id="UP000315636"/>
    </source>
</evidence>
<protein>
    <recommendedName>
        <fullName evidence="9">Cobalamin biosynthesis protein CobD</fullName>
    </recommendedName>
</protein>
<evidence type="ECO:0000313" key="10">
    <source>
        <dbReference type="EMBL" id="SMO73627.1"/>
    </source>
</evidence>
<comment type="caution">
    <text evidence="9">Lacks conserved residue(s) required for the propagation of feature annotation.</text>
</comment>
<dbReference type="PANTHER" id="PTHR34308">
    <property type="entry name" value="COBALAMIN BIOSYNTHESIS PROTEIN CBIB"/>
    <property type="match status" value="1"/>
</dbReference>
<dbReference type="InterPro" id="IPR004485">
    <property type="entry name" value="Cobalamin_biosynth_CobD/CbiB"/>
</dbReference>
<evidence type="ECO:0000256" key="7">
    <source>
        <dbReference type="ARBA" id="ARBA00022989"/>
    </source>
</evidence>
<dbReference type="GO" id="GO:0048472">
    <property type="term" value="F:threonine-phosphate decarboxylase activity"/>
    <property type="evidence" value="ECO:0007669"/>
    <property type="project" value="InterPro"/>
</dbReference>
<sequence length="326" mass="34936">MAVIAASMLLLAVLLDRWIGDPRWLPHPVIGMGWLISRMESVIRRIVAAFRLKGKWSLRLAGCLFPLSVVGSVYGLAVGLVSLVNGFSVWASWILETILIATTIASKGLAEAGLEIFHALVKGDLPKARSSLAMVVGRDTEHLDEPEVVRGTVETVAENIVDAVTSPLFFAALGGAPLALAYRAVNTLDSMVGYKNERYLHLGWASARLDDLANWLPARLTLPAMLAALYFAEASPANAWRIVCRDAAGHPSPNSGIVEAAMAGGLGIQLGGINRYQGRVSHRALLGDACRSRERQDIDTAVRVLYGTTFVYVAGLSIGLCCFSLG</sequence>
<dbReference type="NCBIfam" id="TIGR00380">
    <property type="entry name" value="cobal_cbiB"/>
    <property type="match status" value="1"/>
</dbReference>
<evidence type="ECO:0000256" key="4">
    <source>
        <dbReference type="ARBA" id="ARBA00022475"/>
    </source>
</evidence>
<dbReference type="GO" id="GO:0005886">
    <property type="term" value="C:plasma membrane"/>
    <property type="evidence" value="ECO:0007669"/>
    <property type="project" value="UniProtKB-SubCell"/>
</dbReference>
<dbReference type="EMBL" id="FXTI01000006">
    <property type="protein sequence ID" value="SMO73627.1"/>
    <property type="molecule type" value="Genomic_DNA"/>
</dbReference>
<comment type="function">
    <text evidence="9">Converts cobyric acid to cobinamide by the addition of aminopropanol on the F carboxylic group.</text>
</comment>
<dbReference type="RefSeq" id="WP_142505756.1">
    <property type="nucleotide sequence ID" value="NZ_FXTI01000006.1"/>
</dbReference>
<dbReference type="Proteomes" id="UP000315636">
    <property type="component" value="Unassembled WGS sequence"/>
</dbReference>
<evidence type="ECO:0000256" key="9">
    <source>
        <dbReference type="HAMAP-Rule" id="MF_00024"/>
    </source>
</evidence>
<evidence type="ECO:0000256" key="6">
    <source>
        <dbReference type="ARBA" id="ARBA00022692"/>
    </source>
</evidence>
<accession>A0A521DPG8</accession>
<dbReference type="Pfam" id="PF03186">
    <property type="entry name" value="CobD_Cbib"/>
    <property type="match status" value="1"/>
</dbReference>
<comment type="pathway">
    <text evidence="2 9">Cofactor biosynthesis; adenosylcobalamin biosynthesis.</text>
</comment>
<evidence type="ECO:0000256" key="2">
    <source>
        <dbReference type="ARBA" id="ARBA00004953"/>
    </source>
</evidence>
<comment type="similarity">
    <text evidence="3 9">Belongs to the CobD/CbiB family.</text>
</comment>
<evidence type="ECO:0000256" key="8">
    <source>
        <dbReference type="ARBA" id="ARBA00023136"/>
    </source>
</evidence>
<dbReference type="PANTHER" id="PTHR34308:SF1">
    <property type="entry name" value="COBALAMIN BIOSYNTHESIS PROTEIN CBIB"/>
    <property type="match status" value="1"/>
</dbReference>